<evidence type="ECO:0000313" key="2">
    <source>
        <dbReference type="Proteomes" id="UP000008637"/>
    </source>
</evidence>
<dbReference type="KEGG" id="mha:HF1_04300"/>
<dbReference type="Proteomes" id="UP000008637">
    <property type="component" value="Chromosome"/>
</dbReference>
<keyword evidence="2" id="KW-1185">Reference proteome</keyword>
<name>E8ZH17_MYCHL</name>
<protein>
    <submittedName>
        <fullName evidence="1">Uncharacterized protein</fullName>
    </submittedName>
</protein>
<organism evidence="1 2">
    <name type="scientific">Mycoplasma haemofelis (strain Langford 1)</name>
    <name type="common">Haemobartonella felis</name>
    <dbReference type="NCBI Taxonomy" id="941640"/>
    <lineage>
        <taxon>Bacteria</taxon>
        <taxon>Bacillati</taxon>
        <taxon>Mycoplasmatota</taxon>
        <taxon>Mollicutes</taxon>
        <taxon>Mycoplasmataceae</taxon>
        <taxon>Mycoplasma</taxon>
    </lineage>
</organism>
<dbReference type="AlphaFoldDB" id="E8ZH17"/>
<evidence type="ECO:0000313" key="1">
    <source>
        <dbReference type="EMBL" id="CBY92438.1"/>
    </source>
</evidence>
<accession>E8ZH17</accession>
<dbReference type="HOGENOM" id="CLU_1376827_0_0_14"/>
<gene>
    <name evidence="1" type="ordered locus">HF1_04300</name>
</gene>
<reference evidence="1 2" key="1">
    <citation type="journal article" date="2011" name="J. Bacteriol.">
        <title>Complete genome sequence of Mycoplasma haemofelis, a hemotropic mycoplasma.</title>
        <authorList>
            <person name="Barker E.N."/>
            <person name="Helps C.R."/>
            <person name="Peters I.R."/>
            <person name="Darby A.C."/>
            <person name="Radford A.D."/>
            <person name="Tasker S."/>
        </authorList>
    </citation>
    <scope>NUCLEOTIDE SEQUENCE [LARGE SCALE GENOMIC DNA]</scope>
    <source>
        <strain evidence="1 2">Langford 1</strain>
    </source>
</reference>
<sequence length="198" mass="22623">MGTIGTVVLGGTLVSSVFSSSEKKEDIATSSLPEENVVKISFKEKFLGNPKRVLLNSSGDNHDNVWNIMIEEFKAQWDDAFPFKKEELNLQKLKEYCSSLEGESNPKDFEKFEKHCSRNNFASNYTSTPIPKGSNAWEEAKKNWDNGNFKPASIDSGKIEEWCLNKGKDPFTKKYEGDESSYYEWCLGDKAEQYERNR</sequence>
<proteinExistence type="predicted"/>
<dbReference type="EMBL" id="FR773153">
    <property type="protein sequence ID" value="CBY92438.1"/>
    <property type="molecule type" value="Genomic_DNA"/>
</dbReference>